<dbReference type="RefSeq" id="WP_091692153.1">
    <property type="nucleotide sequence ID" value="NZ_FPBF01000002.1"/>
</dbReference>
<reference evidence="2" key="1">
    <citation type="submission" date="2016-10" db="EMBL/GenBank/DDBJ databases">
        <authorList>
            <person name="Varghese N."/>
            <person name="Submissions S."/>
        </authorList>
    </citation>
    <scope>NUCLEOTIDE SEQUENCE [LARGE SCALE GENOMIC DNA]</scope>
    <source>
        <strain evidence="2">DSM 23445</strain>
    </source>
</reference>
<dbReference type="SUPFAM" id="SSF63825">
    <property type="entry name" value="YWTD domain"/>
    <property type="match status" value="1"/>
</dbReference>
<sequence length="370" mass="41641">MKQKLYSLLVLIIVFDSCRSKPEKVSNDSILHYELEEAELLDTEKFEILEFIPLETNQSNLMGLDLRVRQAKDGFYIMDIGTRDAIHKFSPEGNYLGAEVSVGEGPGQLLGLQDFQIDADGNLMVLSSLGDQTKIIKIDSAGELVTVLETDYLAGSFTIPLSGGFLLAGGYNLPLVNDRVVLIDPSGSIQSTFLPNDYENEMLPMGERNFYESDKNLLYAEIFNNRIYKYSDAVLNPVLEIDMGKYALPDDFWEVDLMEGFSRLQENGFATFKAVFEDETHYLVNIHIQGKSGSFKTLLLISKDNGKSSYWDGTSSEEELYSDPIKMENGEITFLTYHSVLQKKLGGNLPANIEERKHDYPVLLTTKINK</sequence>
<accession>A0A1I7A0T7</accession>
<evidence type="ECO:0000313" key="1">
    <source>
        <dbReference type="EMBL" id="SFT68529.1"/>
    </source>
</evidence>
<dbReference type="Proteomes" id="UP000199673">
    <property type="component" value="Unassembled WGS sequence"/>
</dbReference>
<protein>
    <recommendedName>
        <fullName evidence="3">6-bladed beta-propeller protein</fullName>
    </recommendedName>
</protein>
<dbReference type="Pfam" id="PF17170">
    <property type="entry name" value="DUF5128"/>
    <property type="match status" value="1"/>
</dbReference>
<dbReference type="Gene3D" id="2.120.10.30">
    <property type="entry name" value="TolB, C-terminal domain"/>
    <property type="match status" value="1"/>
</dbReference>
<gene>
    <name evidence="1" type="ORF">SAMN04489724_1601</name>
</gene>
<keyword evidence="2" id="KW-1185">Reference proteome</keyword>
<name>A0A1I7A0T7_9BACT</name>
<dbReference type="OrthoDB" id="819631at2"/>
<evidence type="ECO:0000313" key="2">
    <source>
        <dbReference type="Proteomes" id="UP000199673"/>
    </source>
</evidence>
<proteinExistence type="predicted"/>
<dbReference type="STRING" id="305507.SAMN04489724_1601"/>
<evidence type="ECO:0008006" key="3">
    <source>
        <dbReference type="Google" id="ProtNLM"/>
    </source>
</evidence>
<organism evidence="1 2">
    <name type="scientific">Algoriphagus locisalis</name>
    <dbReference type="NCBI Taxonomy" id="305507"/>
    <lineage>
        <taxon>Bacteria</taxon>
        <taxon>Pseudomonadati</taxon>
        <taxon>Bacteroidota</taxon>
        <taxon>Cytophagia</taxon>
        <taxon>Cytophagales</taxon>
        <taxon>Cyclobacteriaceae</taxon>
        <taxon>Algoriphagus</taxon>
    </lineage>
</organism>
<dbReference type="EMBL" id="FPBF01000002">
    <property type="protein sequence ID" value="SFT68529.1"/>
    <property type="molecule type" value="Genomic_DNA"/>
</dbReference>
<dbReference type="AlphaFoldDB" id="A0A1I7A0T7"/>
<dbReference type="InterPro" id="IPR011042">
    <property type="entry name" value="6-blade_b-propeller_TolB-like"/>
</dbReference>